<feature type="compositionally biased region" description="Basic and acidic residues" evidence="1">
    <location>
        <begin position="343"/>
        <end position="355"/>
    </location>
</feature>
<dbReference type="AlphaFoldDB" id="A0A084B5Q2"/>
<protein>
    <submittedName>
        <fullName evidence="2">Uncharacterized protein</fullName>
    </submittedName>
</protein>
<feature type="region of interest" description="Disordered" evidence="1">
    <location>
        <begin position="341"/>
        <end position="361"/>
    </location>
</feature>
<dbReference type="Proteomes" id="UP000028045">
    <property type="component" value="Unassembled WGS sequence"/>
</dbReference>
<name>A0A084B5Q2_STACB</name>
<evidence type="ECO:0000313" key="3">
    <source>
        <dbReference type="Proteomes" id="UP000028045"/>
    </source>
</evidence>
<proteinExistence type="predicted"/>
<accession>A0A084B5Q2</accession>
<organism evidence="2 3">
    <name type="scientific">Stachybotrys chartarum (strain CBS 109288 / IBT 7711)</name>
    <name type="common">Toxic black mold</name>
    <name type="synonym">Stilbospora chartarum</name>
    <dbReference type="NCBI Taxonomy" id="1280523"/>
    <lineage>
        <taxon>Eukaryota</taxon>
        <taxon>Fungi</taxon>
        <taxon>Dikarya</taxon>
        <taxon>Ascomycota</taxon>
        <taxon>Pezizomycotina</taxon>
        <taxon>Sordariomycetes</taxon>
        <taxon>Hypocreomycetidae</taxon>
        <taxon>Hypocreales</taxon>
        <taxon>Stachybotryaceae</taxon>
        <taxon>Stachybotrys</taxon>
    </lineage>
</organism>
<reference evidence="2 3" key="1">
    <citation type="journal article" date="2014" name="BMC Genomics">
        <title>Comparative genome sequencing reveals chemotype-specific gene clusters in the toxigenic black mold Stachybotrys.</title>
        <authorList>
            <person name="Semeiks J."/>
            <person name="Borek D."/>
            <person name="Otwinowski Z."/>
            <person name="Grishin N.V."/>
        </authorList>
    </citation>
    <scope>NUCLEOTIDE SEQUENCE [LARGE SCALE GENOMIC DNA]</scope>
    <source>
        <strain evidence="3">CBS 109288 / IBT 7711</strain>
    </source>
</reference>
<keyword evidence="3" id="KW-1185">Reference proteome</keyword>
<evidence type="ECO:0000313" key="2">
    <source>
        <dbReference type="EMBL" id="KEY72881.1"/>
    </source>
</evidence>
<sequence>MHSSVIPHSRPDNDDIDALHRIGLPDNVGVGHPIVFESEFDPRSTIRIETLQISHQDTKQALSCHGRTHNDDITTTNCRITISDLTFGKSRVLHCQSQICNMTTSHAPHGSHRVSCVHLSAQFSILMESICINKTDNDTIGLPDAYTLSIELEAARSGHWPPHIAHEFGTPTFTDDRQLILSCQFNSIFGKHASRVSVTSGYSSQRETYLTNYFMSVGMSLPEDLNEISLGKASNSSITAVQSNASPCAATHFEPVVPNNMQAIKDAKWSIGASVGRHGSCTQFNRDTSALNIRGAEFNIVKFHDHTSIEDPNGTHYGHGVSGFNCIDATSGIDPTNGQFAEEPNHECKTEKDQTSSRSLRARQKNKVYNLKVLSDRALRREKKQSARGVGEVTYLIPVNQPICLDYFR</sequence>
<dbReference type="EMBL" id="KL648000">
    <property type="protein sequence ID" value="KEY72881.1"/>
    <property type="molecule type" value="Genomic_DNA"/>
</dbReference>
<gene>
    <name evidence="2" type="ORF">S7711_10232</name>
</gene>
<dbReference type="OrthoDB" id="166746at2759"/>
<dbReference type="HOGENOM" id="CLU_672970_0_0_1"/>
<evidence type="ECO:0000256" key="1">
    <source>
        <dbReference type="SAM" id="MobiDB-lite"/>
    </source>
</evidence>